<dbReference type="PANTHER" id="PTHR46623:SF6">
    <property type="entry name" value="ALPHA_BETA-HYDROLASES SUPERFAMILY PROTEIN"/>
    <property type="match status" value="1"/>
</dbReference>
<dbReference type="RefSeq" id="WP_283739408.1">
    <property type="nucleotide sequence ID" value="NZ_JASJEV010000002.1"/>
</dbReference>
<sequence>MALDRRLVELYDEYTHRPLDRRVFLERLMALAGSTAAARAALAALEPNYAQAAVVAETDPRIATRRIAFEGASGRISGYAAWAHGEARRPAVLVIHENRGLNPHIEDIARRLAVDGFLALAVDFLEPFGGTPADADEARRLFAKLDTGSVVNQARTGLGWLKDHERGNRRAGAVGFCWGGGMVNELATRAEELDAGVAYYGRVPDLTRVARIRCPLLLHYAGLDQRINEGVPAYRAALDAAGVPHAVYMYEGVDHAFNNDTSAERYNEAAARLAWSRTLEFLRKTLA</sequence>
<reference evidence="2 3" key="1">
    <citation type="submission" date="2023-05" db="EMBL/GenBank/DDBJ databases">
        <title>Chelatococcus sp. nov., a moderately thermophilic bacterium isolated from hot spring microbial mat.</title>
        <authorList>
            <person name="Hu C.-J."/>
            <person name="Li W.-J."/>
        </authorList>
    </citation>
    <scope>NUCLEOTIDE SEQUENCE [LARGE SCALE GENOMIC DNA]</scope>
    <source>
        <strain evidence="2 3">SYSU G07232</strain>
    </source>
</reference>
<protein>
    <submittedName>
        <fullName evidence="2">Dienelactone hydrolase family protein</fullName>
        <ecNumber evidence="2">3.1.-.-</ecNumber>
    </submittedName>
</protein>
<dbReference type="Gene3D" id="3.40.50.1820">
    <property type="entry name" value="alpha/beta hydrolase"/>
    <property type="match status" value="1"/>
</dbReference>
<dbReference type="PROSITE" id="PS51318">
    <property type="entry name" value="TAT"/>
    <property type="match status" value="1"/>
</dbReference>
<dbReference type="InterPro" id="IPR029058">
    <property type="entry name" value="AB_hydrolase_fold"/>
</dbReference>
<evidence type="ECO:0000313" key="3">
    <source>
        <dbReference type="Proteomes" id="UP001321492"/>
    </source>
</evidence>
<dbReference type="Proteomes" id="UP001321492">
    <property type="component" value="Unassembled WGS sequence"/>
</dbReference>
<dbReference type="InterPro" id="IPR002925">
    <property type="entry name" value="Dienelactn_hydro"/>
</dbReference>
<name>A0ABT7ADF4_9HYPH</name>
<dbReference type="InterPro" id="IPR051049">
    <property type="entry name" value="Dienelactone_hydrolase-like"/>
</dbReference>
<dbReference type="GO" id="GO:0016787">
    <property type="term" value="F:hydrolase activity"/>
    <property type="evidence" value="ECO:0007669"/>
    <property type="project" value="UniProtKB-KW"/>
</dbReference>
<dbReference type="EMBL" id="JASJEV010000002">
    <property type="protein sequence ID" value="MDJ1157408.1"/>
    <property type="molecule type" value="Genomic_DNA"/>
</dbReference>
<evidence type="ECO:0000313" key="2">
    <source>
        <dbReference type="EMBL" id="MDJ1157408.1"/>
    </source>
</evidence>
<dbReference type="InterPro" id="IPR006311">
    <property type="entry name" value="TAT_signal"/>
</dbReference>
<dbReference type="PANTHER" id="PTHR46623">
    <property type="entry name" value="CARBOXYMETHYLENEBUTENOLIDASE-RELATED"/>
    <property type="match status" value="1"/>
</dbReference>
<dbReference type="SUPFAM" id="SSF53474">
    <property type="entry name" value="alpha/beta-Hydrolases"/>
    <property type="match status" value="1"/>
</dbReference>
<accession>A0ABT7ADF4</accession>
<feature type="domain" description="Dienelactone hydrolase" evidence="1">
    <location>
        <begin position="77"/>
        <end position="285"/>
    </location>
</feature>
<keyword evidence="3" id="KW-1185">Reference proteome</keyword>
<dbReference type="EC" id="3.1.-.-" evidence="2"/>
<dbReference type="Pfam" id="PF01738">
    <property type="entry name" value="DLH"/>
    <property type="match status" value="1"/>
</dbReference>
<organism evidence="2 3">
    <name type="scientific">Chelatococcus albus</name>
    <dbReference type="NCBI Taxonomy" id="3047466"/>
    <lineage>
        <taxon>Bacteria</taxon>
        <taxon>Pseudomonadati</taxon>
        <taxon>Pseudomonadota</taxon>
        <taxon>Alphaproteobacteria</taxon>
        <taxon>Hyphomicrobiales</taxon>
        <taxon>Chelatococcaceae</taxon>
        <taxon>Chelatococcus</taxon>
    </lineage>
</organism>
<proteinExistence type="predicted"/>
<comment type="caution">
    <text evidence="2">The sequence shown here is derived from an EMBL/GenBank/DDBJ whole genome shotgun (WGS) entry which is preliminary data.</text>
</comment>
<evidence type="ECO:0000259" key="1">
    <source>
        <dbReference type="Pfam" id="PF01738"/>
    </source>
</evidence>
<keyword evidence="2" id="KW-0378">Hydrolase</keyword>
<gene>
    <name evidence="2" type="ORF">QNA08_04035</name>
</gene>